<organism evidence="1 2">
    <name type="scientific">Actinomadura gamaensis</name>
    <dbReference type="NCBI Taxonomy" id="1763541"/>
    <lineage>
        <taxon>Bacteria</taxon>
        <taxon>Bacillati</taxon>
        <taxon>Actinomycetota</taxon>
        <taxon>Actinomycetes</taxon>
        <taxon>Streptosporangiales</taxon>
        <taxon>Thermomonosporaceae</taxon>
        <taxon>Actinomadura</taxon>
    </lineage>
</organism>
<dbReference type="EMBL" id="JBHSIT010000009">
    <property type="protein sequence ID" value="MFC4911592.1"/>
    <property type="molecule type" value="Genomic_DNA"/>
</dbReference>
<evidence type="ECO:0000313" key="2">
    <source>
        <dbReference type="Proteomes" id="UP001595872"/>
    </source>
</evidence>
<dbReference type="RefSeq" id="WP_378260645.1">
    <property type="nucleotide sequence ID" value="NZ_JBHSIT010000009.1"/>
</dbReference>
<evidence type="ECO:0008006" key="3">
    <source>
        <dbReference type="Google" id="ProtNLM"/>
    </source>
</evidence>
<comment type="caution">
    <text evidence="1">The sequence shown here is derived from an EMBL/GenBank/DDBJ whole genome shotgun (WGS) entry which is preliminary data.</text>
</comment>
<protein>
    <recommendedName>
        <fullName evidence="3">Immunity protein Imm1</fullName>
    </recommendedName>
</protein>
<evidence type="ECO:0000313" key="1">
    <source>
        <dbReference type="EMBL" id="MFC4911592.1"/>
    </source>
</evidence>
<gene>
    <name evidence="1" type="ORF">ACFPCY_30110</name>
</gene>
<dbReference type="Proteomes" id="UP001595872">
    <property type="component" value="Unassembled WGS sequence"/>
</dbReference>
<reference evidence="2" key="1">
    <citation type="journal article" date="2019" name="Int. J. Syst. Evol. Microbiol.">
        <title>The Global Catalogue of Microorganisms (GCM) 10K type strain sequencing project: providing services to taxonomists for standard genome sequencing and annotation.</title>
        <authorList>
            <consortium name="The Broad Institute Genomics Platform"/>
            <consortium name="The Broad Institute Genome Sequencing Center for Infectious Disease"/>
            <person name="Wu L."/>
            <person name="Ma J."/>
        </authorList>
    </citation>
    <scope>NUCLEOTIDE SEQUENCE [LARGE SCALE GENOMIC DNA]</scope>
    <source>
        <strain evidence="2">KLKA75</strain>
    </source>
</reference>
<proteinExistence type="predicted"/>
<name>A0ABV9U5E8_9ACTN</name>
<accession>A0ABV9U5E8</accession>
<keyword evidence="2" id="KW-1185">Reference proteome</keyword>
<sequence>MTETWTIEGDTAVVVSADEALETLRERIGSGRLETWLIGSTGRSMAVVTNTERALVMLCEGDGDPGERAVDPGAPGTSKGFVLSNGQVDEYLNEYTVPIDQAFRIVAHIIRTGSWPPDVHWVADR</sequence>